<proteinExistence type="predicted"/>
<evidence type="ECO:0000313" key="2">
    <source>
        <dbReference type="Proteomes" id="UP000276215"/>
    </source>
</evidence>
<dbReference type="InterPro" id="IPR036397">
    <property type="entry name" value="RNaseH_sf"/>
</dbReference>
<dbReference type="Gene3D" id="3.30.420.10">
    <property type="entry name" value="Ribonuclease H-like superfamily/Ribonuclease H"/>
    <property type="match status" value="1"/>
</dbReference>
<accession>A0A3N4J9Z7</accession>
<name>A0A3N4J9Z7_9PEZI</name>
<sequence>TEIYDTYIIPFLLSSNTPIQVSNIWVIEDNTKYHLTGLNQAITFAFKVQKLPLPAHSPDLNPMENV</sequence>
<gene>
    <name evidence="1" type="ORF">L873DRAFT_1703709</name>
</gene>
<feature type="non-terminal residue" evidence="1">
    <location>
        <position position="1"/>
    </location>
</feature>
<dbReference type="AlphaFoldDB" id="A0A3N4J9Z7"/>
<dbReference type="GO" id="GO:0003676">
    <property type="term" value="F:nucleic acid binding"/>
    <property type="evidence" value="ECO:0007669"/>
    <property type="project" value="InterPro"/>
</dbReference>
<dbReference type="OrthoDB" id="4621856at2759"/>
<keyword evidence="2" id="KW-1185">Reference proteome</keyword>
<organism evidence="1 2">
    <name type="scientific">Choiromyces venosus 120613-1</name>
    <dbReference type="NCBI Taxonomy" id="1336337"/>
    <lineage>
        <taxon>Eukaryota</taxon>
        <taxon>Fungi</taxon>
        <taxon>Dikarya</taxon>
        <taxon>Ascomycota</taxon>
        <taxon>Pezizomycotina</taxon>
        <taxon>Pezizomycetes</taxon>
        <taxon>Pezizales</taxon>
        <taxon>Tuberaceae</taxon>
        <taxon>Choiromyces</taxon>
    </lineage>
</organism>
<dbReference type="Proteomes" id="UP000276215">
    <property type="component" value="Unassembled WGS sequence"/>
</dbReference>
<dbReference type="EMBL" id="ML120446">
    <property type="protein sequence ID" value="RPA93848.1"/>
    <property type="molecule type" value="Genomic_DNA"/>
</dbReference>
<evidence type="ECO:0000313" key="1">
    <source>
        <dbReference type="EMBL" id="RPA93848.1"/>
    </source>
</evidence>
<reference evidence="1 2" key="1">
    <citation type="journal article" date="2018" name="Nat. Ecol. Evol.">
        <title>Pezizomycetes genomes reveal the molecular basis of ectomycorrhizal truffle lifestyle.</title>
        <authorList>
            <person name="Murat C."/>
            <person name="Payen T."/>
            <person name="Noel B."/>
            <person name="Kuo A."/>
            <person name="Morin E."/>
            <person name="Chen J."/>
            <person name="Kohler A."/>
            <person name="Krizsan K."/>
            <person name="Balestrini R."/>
            <person name="Da Silva C."/>
            <person name="Montanini B."/>
            <person name="Hainaut M."/>
            <person name="Levati E."/>
            <person name="Barry K.W."/>
            <person name="Belfiori B."/>
            <person name="Cichocki N."/>
            <person name="Clum A."/>
            <person name="Dockter R.B."/>
            <person name="Fauchery L."/>
            <person name="Guy J."/>
            <person name="Iotti M."/>
            <person name="Le Tacon F."/>
            <person name="Lindquist E.A."/>
            <person name="Lipzen A."/>
            <person name="Malagnac F."/>
            <person name="Mello A."/>
            <person name="Molinier V."/>
            <person name="Miyauchi S."/>
            <person name="Poulain J."/>
            <person name="Riccioni C."/>
            <person name="Rubini A."/>
            <person name="Sitrit Y."/>
            <person name="Splivallo R."/>
            <person name="Traeger S."/>
            <person name="Wang M."/>
            <person name="Zifcakova L."/>
            <person name="Wipf D."/>
            <person name="Zambonelli A."/>
            <person name="Paolocci F."/>
            <person name="Nowrousian M."/>
            <person name="Ottonello S."/>
            <person name="Baldrian P."/>
            <person name="Spatafora J.W."/>
            <person name="Henrissat B."/>
            <person name="Nagy L.G."/>
            <person name="Aury J.M."/>
            <person name="Wincker P."/>
            <person name="Grigoriev I.V."/>
            <person name="Bonfante P."/>
            <person name="Martin F.M."/>
        </authorList>
    </citation>
    <scope>NUCLEOTIDE SEQUENCE [LARGE SCALE GENOMIC DNA]</scope>
    <source>
        <strain evidence="1 2">120613-1</strain>
    </source>
</reference>
<protein>
    <recommendedName>
        <fullName evidence="3">Tc1-like transposase DDE domain-containing protein</fullName>
    </recommendedName>
</protein>
<evidence type="ECO:0008006" key="3">
    <source>
        <dbReference type="Google" id="ProtNLM"/>
    </source>
</evidence>